<dbReference type="Pfam" id="PF06507">
    <property type="entry name" value="ARF_AD"/>
    <property type="match status" value="1"/>
</dbReference>
<dbReference type="CDD" id="cd10017">
    <property type="entry name" value="B3_DNA"/>
    <property type="match status" value="1"/>
</dbReference>
<keyword evidence="6 8" id="KW-0539">Nucleus</keyword>
<feature type="domain" description="TF-B3" evidence="9">
    <location>
        <begin position="99"/>
        <end position="201"/>
    </location>
</feature>
<proteinExistence type="inferred from homology"/>
<comment type="subcellular location">
    <subcellularLocation>
        <location evidence="1 8">Nucleus</location>
    </subcellularLocation>
</comment>
<dbReference type="PANTHER" id="PTHR31384">
    <property type="entry name" value="AUXIN RESPONSE FACTOR 4-RELATED"/>
    <property type="match status" value="1"/>
</dbReference>
<evidence type="ECO:0000313" key="10">
    <source>
        <dbReference type="Proteomes" id="UP000087171"/>
    </source>
</evidence>
<dbReference type="STRING" id="3827.A0A3Q7Y0A8"/>
<gene>
    <name evidence="11" type="primary">LOC113786691</name>
</gene>
<evidence type="ECO:0000256" key="1">
    <source>
        <dbReference type="ARBA" id="ARBA00004123"/>
    </source>
</evidence>
<dbReference type="OrthoDB" id="1928202at2759"/>
<evidence type="ECO:0000256" key="4">
    <source>
        <dbReference type="ARBA" id="ARBA00023125"/>
    </source>
</evidence>
<evidence type="ECO:0000256" key="6">
    <source>
        <dbReference type="ARBA" id="ARBA00023242"/>
    </source>
</evidence>
<dbReference type="KEGG" id="cam:113786691"/>
<dbReference type="InterPro" id="IPR015300">
    <property type="entry name" value="DNA-bd_pseudobarrel_sf"/>
</dbReference>
<evidence type="ECO:0000256" key="3">
    <source>
        <dbReference type="ARBA" id="ARBA00023015"/>
    </source>
</evidence>
<feature type="non-terminal residue" evidence="11">
    <location>
        <position position="300"/>
    </location>
</feature>
<dbReference type="Pfam" id="PF02362">
    <property type="entry name" value="B3"/>
    <property type="match status" value="1"/>
</dbReference>
<dbReference type="SUPFAM" id="SSF101936">
    <property type="entry name" value="DNA-binding pseudobarrel domain"/>
    <property type="match status" value="1"/>
</dbReference>
<keyword evidence="7 8" id="KW-0927">Auxin signaling pathway</keyword>
<dbReference type="Gene3D" id="2.30.30.1040">
    <property type="match status" value="1"/>
</dbReference>
<dbReference type="Proteomes" id="UP000087171">
    <property type="component" value="Chromosome Ca5"/>
</dbReference>
<dbReference type="PROSITE" id="PS50863">
    <property type="entry name" value="B3"/>
    <property type="match status" value="1"/>
</dbReference>
<protein>
    <recommendedName>
        <fullName evidence="8">Auxin response factor</fullName>
    </recommendedName>
</protein>
<dbReference type="InterPro" id="IPR044835">
    <property type="entry name" value="ARF_plant"/>
</dbReference>
<keyword evidence="4 8" id="KW-0238">DNA-binding</keyword>
<organism evidence="10 11">
    <name type="scientific">Cicer arietinum</name>
    <name type="common">Chickpea</name>
    <name type="synonym">Garbanzo</name>
    <dbReference type="NCBI Taxonomy" id="3827"/>
    <lineage>
        <taxon>Eukaryota</taxon>
        <taxon>Viridiplantae</taxon>
        <taxon>Streptophyta</taxon>
        <taxon>Embryophyta</taxon>
        <taxon>Tracheophyta</taxon>
        <taxon>Spermatophyta</taxon>
        <taxon>Magnoliopsida</taxon>
        <taxon>eudicotyledons</taxon>
        <taxon>Gunneridae</taxon>
        <taxon>Pentapetalae</taxon>
        <taxon>rosids</taxon>
        <taxon>fabids</taxon>
        <taxon>Fabales</taxon>
        <taxon>Fabaceae</taxon>
        <taxon>Papilionoideae</taxon>
        <taxon>50 kb inversion clade</taxon>
        <taxon>NPAAA clade</taxon>
        <taxon>Hologalegina</taxon>
        <taxon>IRL clade</taxon>
        <taxon>Cicereae</taxon>
        <taxon>Cicer</taxon>
    </lineage>
</organism>
<dbReference type="Gene3D" id="2.40.330.10">
    <property type="entry name" value="DNA-binding pseudobarrel domain"/>
    <property type="match status" value="1"/>
</dbReference>
<sequence>MKIGYRINNFRGLSDVEFRVMACLCSKSQLVDGPTTSIPNDFKIPSQLLCQVKNLALHAHKETDEIYAEISLQPLDYKNGYFPISLIGLKATPTKHRFYKTLTASDISIHSSSLLVPQATAELLFPPLDYTVKPTTQELLVRDLHDNTWTFKHTHCGRPKRHVLSSGWNLFVRSKRLKVGDTVIFIRDEKSQLLVGIRRANRQQASSPDSMHSGVLAVVAQALANRSPWTVYYNPRVCTSEFVIPHAKYIKAKHLSQLSVGLRFGMMFETQEFCKHSDLDPLMWPGSKWRNIQVEWDEQD</sequence>
<keyword evidence="3 8" id="KW-0805">Transcription regulation</keyword>
<evidence type="ECO:0000313" key="11">
    <source>
        <dbReference type="RefSeq" id="XP_027190526.1"/>
    </source>
</evidence>
<reference evidence="10" key="1">
    <citation type="journal article" date="2013" name="Nat. Biotechnol.">
        <title>Draft genome sequence of chickpea (Cicer arietinum) provides a resource for trait improvement.</title>
        <authorList>
            <person name="Varshney R.K."/>
            <person name="Song C."/>
            <person name="Saxena R.K."/>
            <person name="Azam S."/>
            <person name="Yu S."/>
            <person name="Sharpe A.G."/>
            <person name="Cannon S."/>
            <person name="Baek J."/>
            <person name="Rosen B.D."/>
            <person name="Tar'an B."/>
            <person name="Millan T."/>
            <person name="Zhang X."/>
            <person name="Ramsay L.D."/>
            <person name="Iwata A."/>
            <person name="Wang Y."/>
            <person name="Nelson W."/>
            <person name="Farmer A.D."/>
            <person name="Gaur P.M."/>
            <person name="Soderlund C."/>
            <person name="Penmetsa R.V."/>
            <person name="Xu C."/>
            <person name="Bharti A.K."/>
            <person name="He W."/>
            <person name="Winter P."/>
            <person name="Zhao S."/>
            <person name="Hane J.K."/>
            <person name="Carrasquilla-Garcia N."/>
            <person name="Condie J.A."/>
            <person name="Upadhyaya H.D."/>
            <person name="Luo M.C."/>
            <person name="Thudi M."/>
            <person name="Gowda C.L."/>
            <person name="Singh N.P."/>
            <person name="Lichtenzveig J."/>
            <person name="Gali K.K."/>
            <person name="Rubio J."/>
            <person name="Nadarajan N."/>
            <person name="Dolezel J."/>
            <person name="Bansal K.C."/>
            <person name="Xu X."/>
            <person name="Edwards D."/>
            <person name="Zhang G."/>
            <person name="Kahl G."/>
            <person name="Gil J."/>
            <person name="Singh K.B."/>
            <person name="Datta S.K."/>
            <person name="Jackson S.A."/>
            <person name="Wang J."/>
            <person name="Cook D.R."/>
        </authorList>
    </citation>
    <scope>NUCLEOTIDE SEQUENCE [LARGE SCALE GENOMIC DNA]</scope>
    <source>
        <strain evidence="10">cv. CDC Frontier</strain>
    </source>
</reference>
<dbReference type="AlphaFoldDB" id="A0A3Q7Y0A8"/>
<dbReference type="GO" id="GO:0006355">
    <property type="term" value="P:regulation of DNA-templated transcription"/>
    <property type="evidence" value="ECO:0007669"/>
    <property type="project" value="InterPro"/>
</dbReference>
<dbReference type="PANTHER" id="PTHR31384:SF10">
    <property type="entry name" value="AUXIN RESPONSE FACTOR 5"/>
    <property type="match status" value="1"/>
</dbReference>
<dbReference type="GO" id="GO:0003677">
    <property type="term" value="F:DNA binding"/>
    <property type="evidence" value="ECO:0007669"/>
    <property type="project" value="UniProtKB-KW"/>
</dbReference>
<accession>A0A3Q7Y0A8</accession>
<evidence type="ECO:0000256" key="5">
    <source>
        <dbReference type="ARBA" id="ARBA00023163"/>
    </source>
</evidence>
<dbReference type="GO" id="GO:0009734">
    <property type="term" value="P:auxin-activated signaling pathway"/>
    <property type="evidence" value="ECO:0007669"/>
    <property type="project" value="UniProtKB-KW"/>
</dbReference>
<dbReference type="PaxDb" id="3827-XP_004501116.1"/>
<evidence type="ECO:0000256" key="8">
    <source>
        <dbReference type="RuleBase" id="RU004561"/>
    </source>
</evidence>
<dbReference type="RefSeq" id="XP_027190526.1">
    <property type="nucleotide sequence ID" value="XM_027334725.1"/>
</dbReference>
<dbReference type="SMART" id="SM01019">
    <property type="entry name" value="B3"/>
    <property type="match status" value="1"/>
</dbReference>
<name>A0A3Q7Y0A8_CICAR</name>
<evidence type="ECO:0000256" key="2">
    <source>
        <dbReference type="ARBA" id="ARBA00007853"/>
    </source>
</evidence>
<evidence type="ECO:0000256" key="7">
    <source>
        <dbReference type="ARBA" id="ARBA00023294"/>
    </source>
</evidence>
<dbReference type="InterPro" id="IPR003340">
    <property type="entry name" value="B3_DNA-bd"/>
</dbReference>
<keyword evidence="10" id="KW-1185">Reference proteome</keyword>
<evidence type="ECO:0000259" key="9">
    <source>
        <dbReference type="PROSITE" id="PS50863"/>
    </source>
</evidence>
<comment type="function">
    <text evidence="8">Auxin response factors (ARFs) are transcriptional factors that bind specifically to the DNA sequence 5'-TGTCTC-3' found in the auxin-responsive promoter elements (AuxREs).</text>
</comment>
<dbReference type="GO" id="GO:0005634">
    <property type="term" value="C:nucleus"/>
    <property type="evidence" value="ECO:0007669"/>
    <property type="project" value="UniProtKB-SubCell"/>
</dbReference>
<comment type="similarity">
    <text evidence="2 8">Belongs to the ARF family.</text>
</comment>
<dbReference type="InterPro" id="IPR010525">
    <property type="entry name" value="ARF_dom"/>
</dbReference>
<comment type="subunit">
    <text evidence="8">Homodimers and heterodimers.</text>
</comment>
<reference evidence="11" key="2">
    <citation type="submission" date="2025-08" db="UniProtKB">
        <authorList>
            <consortium name="RefSeq"/>
        </authorList>
    </citation>
    <scope>IDENTIFICATION</scope>
    <source>
        <tissue evidence="11">Etiolated seedlings</tissue>
    </source>
</reference>
<keyword evidence="5 8" id="KW-0804">Transcription</keyword>